<keyword evidence="2" id="KW-1185">Reference proteome</keyword>
<name>A0A1B9QW02_9VIBR</name>
<comment type="caution">
    <text evidence="1">The sequence shown here is derived from an EMBL/GenBank/DDBJ whole genome shotgun (WGS) entry which is preliminary data.</text>
</comment>
<organism evidence="1 2">
    <name type="scientific">Vibrio genomosp. F10</name>
    <dbReference type="NCBI Taxonomy" id="723171"/>
    <lineage>
        <taxon>Bacteria</taxon>
        <taxon>Pseudomonadati</taxon>
        <taxon>Pseudomonadota</taxon>
        <taxon>Gammaproteobacteria</taxon>
        <taxon>Vibrionales</taxon>
        <taxon>Vibrionaceae</taxon>
        <taxon>Vibrio</taxon>
    </lineage>
</organism>
<dbReference type="Pfam" id="PF06097">
    <property type="entry name" value="DUF945"/>
    <property type="match status" value="1"/>
</dbReference>
<evidence type="ECO:0000313" key="2">
    <source>
        <dbReference type="Proteomes" id="UP000093173"/>
    </source>
</evidence>
<proteinExistence type="predicted"/>
<dbReference type="AlphaFoldDB" id="A0A1B9QW02"/>
<gene>
    <name evidence="1" type="ORF">A6E14_00510</name>
</gene>
<dbReference type="RefSeq" id="WP_065577238.1">
    <property type="nucleotide sequence ID" value="NZ_JBNGCH010000782.1"/>
</dbReference>
<dbReference type="InterPro" id="IPR010352">
    <property type="entry name" value="DUF945"/>
</dbReference>
<protein>
    <submittedName>
        <fullName evidence="1">Uncharacterized protein</fullName>
    </submittedName>
</protein>
<reference evidence="2" key="1">
    <citation type="submission" date="2016-06" db="EMBL/GenBank/DDBJ databases">
        <authorList>
            <person name="Hehemann J.-H."/>
            <person name="Arevalo P."/>
            <person name="Datta M.S."/>
            <person name="Polz M.F."/>
        </authorList>
    </citation>
    <scope>NUCLEOTIDE SEQUENCE [LARGE SCALE GENOMIC DNA]</scope>
    <source>
        <strain evidence="2">9CSC122</strain>
    </source>
</reference>
<sequence>MKQLKKIGAISGAVLVALCWPLAVGQIGQRVITDGVTHLSNDLVSAEIIDYDRGYLNSTVQTRYALNDVDMIAQFEADGLPTEVVVNSVVKHGLLSLDAHSSLEGSEFPLTVNTVTQLNGNTDYTVNLANWYYRTQGVDELAISVSPSTITGNITVLGQLAYQLNMPSIELDFSTGEKLILTDVVGQGEGKNESGFWLGNQSMSIEKFTISDSTAMQTSFEIEKGQYQFTSELNNEQNRLTSNHKVTMGSLFTPDGSVDDFSLDFSMGDIDSVAFERLMSLYQSNPIMTEEDIA</sequence>
<evidence type="ECO:0000313" key="1">
    <source>
        <dbReference type="EMBL" id="OCH73492.1"/>
    </source>
</evidence>
<accession>A0A1B9QW02</accession>
<feature type="non-terminal residue" evidence="1">
    <location>
        <position position="294"/>
    </location>
</feature>
<dbReference type="EMBL" id="MAJZ01000782">
    <property type="protein sequence ID" value="OCH73492.1"/>
    <property type="molecule type" value="Genomic_DNA"/>
</dbReference>
<dbReference type="Proteomes" id="UP000093173">
    <property type="component" value="Unassembled WGS sequence"/>
</dbReference>